<dbReference type="CDD" id="cd01939">
    <property type="entry name" value="Ketohexokinase"/>
    <property type="match status" value="1"/>
</dbReference>
<evidence type="ECO:0000259" key="1">
    <source>
        <dbReference type="Pfam" id="PF00294"/>
    </source>
</evidence>
<dbReference type="SUPFAM" id="SSF53613">
    <property type="entry name" value="Ribokinase-like"/>
    <property type="match status" value="1"/>
</dbReference>
<reference evidence="2" key="1">
    <citation type="journal article" date="2023" name="G3 (Bethesda)">
        <title>A reference genome for the long-term kleptoplast-retaining sea slug Elysia crispata morphotype clarki.</title>
        <authorList>
            <person name="Eastman K.E."/>
            <person name="Pendleton A.L."/>
            <person name="Shaikh M.A."/>
            <person name="Suttiyut T."/>
            <person name="Ogas R."/>
            <person name="Tomko P."/>
            <person name="Gavelis G."/>
            <person name="Widhalm J.R."/>
            <person name="Wisecaver J.H."/>
        </authorList>
    </citation>
    <scope>NUCLEOTIDE SEQUENCE</scope>
    <source>
        <strain evidence="2">ECLA1</strain>
    </source>
</reference>
<dbReference type="PANTHER" id="PTHR42774">
    <property type="entry name" value="PHOSPHOTRANSFERASE SYSTEM TRANSPORT PROTEIN"/>
    <property type="match status" value="1"/>
</dbReference>
<dbReference type="Gene3D" id="3.40.1190.20">
    <property type="match status" value="1"/>
</dbReference>
<proteinExistence type="predicted"/>
<organism evidence="2 3">
    <name type="scientific">Elysia crispata</name>
    <name type="common">lettuce slug</name>
    <dbReference type="NCBI Taxonomy" id="231223"/>
    <lineage>
        <taxon>Eukaryota</taxon>
        <taxon>Metazoa</taxon>
        <taxon>Spiralia</taxon>
        <taxon>Lophotrochozoa</taxon>
        <taxon>Mollusca</taxon>
        <taxon>Gastropoda</taxon>
        <taxon>Heterobranchia</taxon>
        <taxon>Euthyneura</taxon>
        <taxon>Panpulmonata</taxon>
        <taxon>Sacoglossa</taxon>
        <taxon>Placobranchoidea</taxon>
        <taxon>Plakobranchidae</taxon>
        <taxon>Elysia</taxon>
    </lineage>
</organism>
<name>A0AAE1A182_9GAST</name>
<dbReference type="InterPro" id="IPR029056">
    <property type="entry name" value="Ribokinase-like"/>
</dbReference>
<dbReference type="AlphaFoldDB" id="A0AAE1A182"/>
<evidence type="ECO:0000313" key="2">
    <source>
        <dbReference type="EMBL" id="KAK3778746.1"/>
    </source>
</evidence>
<comment type="caution">
    <text evidence="2">The sequence shown here is derived from an EMBL/GenBank/DDBJ whole genome shotgun (WGS) entry which is preliminary data.</text>
</comment>
<dbReference type="GO" id="GO:0004454">
    <property type="term" value="F:ketohexokinase activity"/>
    <property type="evidence" value="ECO:0007669"/>
    <property type="project" value="InterPro"/>
</dbReference>
<gene>
    <name evidence="2" type="ORF">RRG08_013017</name>
</gene>
<keyword evidence="3" id="KW-1185">Reference proteome</keyword>
<dbReference type="InterPro" id="IPR052562">
    <property type="entry name" value="Ketohexokinase-related"/>
</dbReference>
<evidence type="ECO:0000313" key="3">
    <source>
        <dbReference type="Proteomes" id="UP001283361"/>
    </source>
</evidence>
<dbReference type="Proteomes" id="UP001283361">
    <property type="component" value="Unassembled WGS sequence"/>
</dbReference>
<dbReference type="Pfam" id="PF00294">
    <property type="entry name" value="PfkB"/>
    <property type="match status" value="1"/>
</dbReference>
<dbReference type="InterPro" id="IPR011611">
    <property type="entry name" value="PfkB_dom"/>
</dbReference>
<dbReference type="EMBL" id="JAWDGP010002895">
    <property type="protein sequence ID" value="KAK3778746.1"/>
    <property type="molecule type" value="Genomic_DNA"/>
</dbReference>
<dbReference type="GO" id="GO:0006000">
    <property type="term" value="P:fructose metabolic process"/>
    <property type="evidence" value="ECO:0007669"/>
    <property type="project" value="InterPro"/>
</dbReference>
<accession>A0AAE1A182</accession>
<feature type="domain" description="Carbohydrate kinase PfkB" evidence="1">
    <location>
        <begin position="18"/>
        <end position="309"/>
    </location>
</feature>
<sequence length="324" mass="36002">MEGQFRIDANRRTLFVGLVCVDILNLLPKYPEEDIGHRCIDYYKQRGGNASNSSTVFSLLGGNAEFFGTLADDTELSFIQRDFEKFGVIFKNSIIISEKTCPLSIVILSLESHTRTVLHTNKDLPELTLDGFVKNINLNSSEYGWIHFEGRDNAHEIARMLSYIKEFNKVNEIHIFTSLEAEKLRIAPYLDELDMWKLPDIMFVSKDFARNQGYTSMEQAVTSYYKKVKTGAVVICAWGEMGAAAMSDQSGLVTSPAFPPSEILDTCGAGDTFIGATLFALGQGKALQKAIEYGCKVAGSKCGVQGFQNLTLLKDVFSQFQLSS</sequence>
<dbReference type="PANTHER" id="PTHR42774:SF3">
    <property type="entry name" value="KETOHEXOKINASE"/>
    <property type="match status" value="1"/>
</dbReference>
<dbReference type="InterPro" id="IPR034093">
    <property type="entry name" value="KHK"/>
</dbReference>
<protein>
    <recommendedName>
        <fullName evidence="1">Carbohydrate kinase PfkB domain-containing protein</fullName>
    </recommendedName>
</protein>